<evidence type="ECO:0000313" key="6">
    <source>
        <dbReference type="Proteomes" id="UP000799766"/>
    </source>
</evidence>
<evidence type="ECO:0000256" key="2">
    <source>
        <dbReference type="SAM" id="MobiDB-lite"/>
    </source>
</evidence>
<dbReference type="InterPro" id="IPR003877">
    <property type="entry name" value="SPRY_dom"/>
</dbReference>
<dbReference type="CDD" id="cd12909">
    <property type="entry name" value="SPRY_RanBP9_10"/>
    <property type="match status" value="1"/>
</dbReference>
<dbReference type="SUPFAM" id="SSF49899">
    <property type="entry name" value="Concanavalin A-like lectins/glucanases"/>
    <property type="match status" value="1"/>
</dbReference>
<dbReference type="PROSITE" id="PS50897">
    <property type="entry name" value="CTLH"/>
    <property type="match status" value="1"/>
</dbReference>
<feature type="compositionally biased region" description="Low complexity" evidence="2">
    <location>
        <begin position="112"/>
        <end position="129"/>
    </location>
</feature>
<dbReference type="InterPro" id="IPR024964">
    <property type="entry name" value="CTLH/CRA"/>
</dbReference>
<feature type="compositionally biased region" description="Low complexity" evidence="2">
    <location>
        <begin position="515"/>
        <end position="528"/>
    </location>
</feature>
<protein>
    <submittedName>
        <fullName evidence="5">Uncharacterized protein</fullName>
    </submittedName>
</protein>
<gene>
    <name evidence="5" type="ORF">BDY21DRAFT_388112</name>
</gene>
<sequence>MSGGRDAGSLGISLGGGGNGSASGLTIGNGDAAGGSNAGNAAPFFIPSYLRGTRYADRLEEHRRVQMAAQREKDMQAAQVAQASGGAHQTQQHQLGSSIGGHGFGGFRRSPHSSAPGSLSTSGSSANLHKLGGPAGPQSGPAAGSHRGLAHDVIERAPPSLVDDAPAPLPSRWSETDKYSGLEIVDADGLELRYTPAGKTHSDEAAAVRADHAMPRACGVYYFEVTMLSKSKEGLVGIGFSGPKVPLSRLPGWEPDSWAYHGDDGYVFCCTVSGKNYGPRFGTADVVGCGINFRTGEVFFTKNGNDLGVTFDKVKHDKLFPSVGMKRPGEHLKVNFGKDPFVFDIDGKMETQKRIIHEDIHNTSVVPLYPPAKKLGERALIHELVAQFLAHDGYVETARAFAQEVRQESKAMKDLLGNGSSTGERFLEPVEDEDAVNRQKIRAAILEGDVDKALAYTDQYYPSVLRENENIYFKLRCRKFIEMIRRCTELQIAAAAAAEGRPESFTVNPTRRHNAAATATAAANGHGAPPDDYDVFDSQMELDDHVASNGTAATNGRRGGGGASGGTMSAQPTKLELLSSAAAAGSSGGAGAGVGGGEGEDDLATLTARELHSRYSRLLAATIGYGQELKAEFAEDPRREVKRALEDTFALIAYPDARESALGHLLEEEGRVPVAEELNAAVLVSLGRCSAAALERVVGQCEVLVQEVCDEGGQGAFVNVKRDFLRG</sequence>
<feature type="region of interest" description="Disordered" evidence="2">
    <location>
        <begin position="66"/>
        <end position="148"/>
    </location>
</feature>
<dbReference type="SMART" id="SM00668">
    <property type="entry name" value="CTLH"/>
    <property type="match status" value="1"/>
</dbReference>
<dbReference type="EMBL" id="MU001697">
    <property type="protein sequence ID" value="KAF2453509.1"/>
    <property type="molecule type" value="Genomic_DNA"/>
</dbReference>
<dbReference type="InterPro" id="IPR001870">
    <property type="entry name" value="B30.2/SPRY"/>
</dbReference>
<dbReference type="SMART" id="SM00757">
    <property type="entry name" value="CRA"/>
    <property type="match status" value="1"/>
</dbReference>
<dbReference type="SMART" id="SM00449">
    <property type="entry name" value="SPRY"/>
    <property type="match status" value="1"/>
</dbReference>
<evidence type="ECO:0000256" key="1">
    <source>
        <dbReference type="ARBA" id="ARBA00002343"/>
    </source>
</evidence>
<name>A0A6A6NP99_9PEZI</name>
<dbReference type="InterPro" id="IPR035782">
    <property type="entry name" value="SPRY_RanBP9/10"/>
</dbReference>
<evidence type="ECO:0000259" key="3">
    <source>
        <dbReference type="PROSITE" id="PS50188"/>
    </source>
</evidence>
<dbReference type="InterPro" id="IPR050618">
    <property type="entry name" value="Ubq-SigPath_Reg"/>
</dbReference>
<dbReference type="Pfam" id="PF00622">
    <property type="entry name" value="SPRY"/>
    <property type="match status" value="1"/>
</dbReference>
<dbReference type="InterPro" id="IPR006594">
    <property type="entry name" value="LisH"/>
</dbReference>
<comment type="function">
    <text evidence="1">Involved in the proteasome-dependent degradation of fructose-1,6-bisphosphatase.</text>
</comment>
<accession>A0A6A6NP99</accession>
<feature type="domain" description="B30.2/SPRY" evidence="3">
    <location>
        <begin position="149"/>
        <end position="341"/>
    </location>
</feature>
<feature type="region of interest" description="Disordered" evidence="2">
    <location>
        <begin position="513"/>
        <end position="533"/>
    </location>
</feature>
<dbReference type="InterPro" id="IPR013320">
    <property type="entry name" value="ConA-like_dom_sf"/>
</dbReference>
<feature type="domain" description="CTLH" evidence="4">
    <location>
        <begin position="434"/>
        <end position="491"/>
    </location>
</feature>
<evidence type="ECO:0000259" key="4">
    <source>
        <dbReference type="PROSITE" id="PS50897"/>
    </source>
</evidence>
<feature type="compositionally biased region" description="Basic and acidic residues" evidence="2">
    <location>
        <begin position="66"/>
        <end position="75"/>
    </location>
</feature>
<dbReference type="OrthoDB" id="25503at2759"/>
<dbReference type="SMART" id="SM00667">
    <property type="entry name" value="LisH"/>
    <property type="match status" value="1"/>
</dbReference>
<proteinExistence type="predicted"/>
<dbReference type="AlphaFoldDB" id="A0A6A6NP99"/>
<feature type="compositionally biased region" description="Low complexity" evidence="2">
    <location>
        <begin position="136"/>
        <end position="145"/>
    </location>
</feature>
<reference evidence="5" key="1">
    <citation type="journal article" date="2020" name="Stud. Mycol.">
        <title>101 Dothideomycetes genomes: a test case for predicting lifestyles and emergence of pathogens.</title>
        <authorList>
            <person name="Haridas S."/>
            <person name="Albert R."/>
            <person name="Binder M."/>
            <person name="Bloem J."/>
            <person name="Labutti K."/>
            <person name="Salamov A."/>
            <person name="Andreopoulos B."/>
            <person name="Baker S."/>
            <person name="Barry K."/>
            <person name="Bills G."/>
            <person name="Bluhm B."/>
            <person name="Cannon C."/>
            <person name="Castanera R."/>
            <person name="Culley D."/>
            <person name="Daum C."/>
            <person name="Ezra D."/>
            <person name="Gonzalez J."/>
            <person name="Henrissat B."/>
            <person name="Kuo A."/>
            <person name="Liang C."/>
            <person name="Lipzen A."/>
            <person name="Lutzoni F."/>
            <person name="Magnuson J."/>
            <person name="Mondo S."/>
            <person name="Nolan M."/>
            <person name="Ohm R."/>
            <person name="Pangilinan J."/>
            <person name="Park H.-J."/>
            <person name="Ramirez L."/>
            <person name="Alfaro M."/>
            <person name="Sun H."/>
            <person name="Tritt A."/>
            <person name="Yoshinaga Y."/>
            <person name="Zwiers L.-H."/>
            <person name="Turgeon B."/>
            <person name="Goodwin S."/>
            <person name="Spatafora J."/>
            <person name="Crous P."/>
            <person name="Grigoriev I."/>
        </authorList>
    </citation>
    <scope>NUCLEOTIDE SEQUENCE</scope>
    <source>
        <strain evidence="5">ATCC 16933</strain>
    </source>
</reference>
<feature type="compositionally biased region" description="Low complexity" evidence="2">
    <location>
        <begin position="76"/>
        <end position="89"/>
    </location>
</feature>
<evidence type="ECO:0000313" key="5">
    <source>
        <dbReference type="EMBL" id="KAF2453509.1"/>
    </source>
</evidence>
<dbReference type="InterPro" id="IPR006595">
    <property type="entry name" value="CTLH_C"/>
</dbReference>
<feature type="region of interest" description="Disordered" evidence="2">
    <location>
        <begin position="549"/>
        <end position="570"/>
    </location>
</feature>
<dbReference type="PANTHER" id="PTHR12864">
    <property type="entry name" value="RAN BINDING PROTEIN 9-RELATED"/>
    <property type="match status" value="1"/>
</dbReference>
<keyword evidence="6" id="KW-1185">Reference proteome</keyword>
<dbReference type="Proteomes" id="UP000799766">
    <property type="component" value="Unassembled WGS sequence"/>
</dbReference>
<dbReference type="InterPro" id="IPR013144">
    <property type="entry name" value="CRA_dom"/>
</dbReference>
<dbReference type="Gene3D" id="2.60.120.920">
    <property type="match status" value="1"/>
</dbReference>
<dbReference type="PROSITE" id="PS50188">
    <property type="entry name" value="B302_SPRY"/>
    <property type="match status" value="1"/>
</dbReference>
<dbReference type="PROSITE" id="PS50896">
    <property type="entry name" value="LISH"/>
    <property type="match status" value="1"/>
</dbReference>
<dbReference type="Pfam" id="PF10607">
    <property type="entry name" value="CTLH"/>
    <property type="match status" value="1"/>
</dbReference>
<organism evidence="5 6">
    <name type="scientific">Lineolata rhizophorae</name>
    <dbReference type="NCBI Taxonomy" id="578093"/>
    <lineage>
        <taxon>Eukaryota</taxon>
        <taxon>Fungi</taxon>
        <taxon>Dikarya</taxon>
        <taxon>Ascomycota</taxon>
        <taxon>Pezizomycotina</taxon>
        <taxon>Dothideomycetes</taxon>
        <taxon>Dothideomycetes incertae sedis</taxon>
        <taxon>Lineolatales</taxon>
        <taxon>Lineolataceae</taxon>
        <taxon>Lineolata</taxon>
    </lineage>
</organism>
<dbReference type="InterPro" id="IPR043136">
    <property type="entry name" value="B30.2/SPRY_sf"/>
</dbReference>